<dbReference type="InterPro" id="IPR039424">
    <property type="entry name" value="SBP_5"/>
</dbReference>
<dbReference type="Gene3D" id="3.10.105.10">
    <property type="entry name" value="Dipeptide-binding Protein, Domain 3"/>
    <property type="match status" value="1"/>
</dbReference>
<sequence length="529" mass="58159">MNSKSGLRESICATLLVFTLIGAGPAPALAAPDHGGTLTWLVTPEPASIVPLTTTAGGNAEIGPKVVEGLLTYDRNLNPQPLLATAWSVSKDGLEYRFTLRRGVKWHDGKPLTSTDVAFSILTLKQVHPRGRSTFANVTDVRTPDPYTAIIELSKPAPFLLTALSGSESPIIPKHLYEGTDIASNPYNSAPVGTGPFIYKSFVHGSYILLERNPDYWDKPRPYVDKIIVRFLPDGAARAAALESGAANLGDQAIPLSDVKRFTTLPDFTVDTTNWPYVSNHQQLIFNLDTPVLKDKAVRKAISQAVDVNALNRVVWYGYGQVSAAAIGAANTKYHDADIHYFPYDVAQANAALDAAGFKRDAHGKRFKLRLLFNPFQDPRAADFVRQSLARIGIDGEIESYDFATYVKKAYTDRAFDITLEALSNVFDPTVGVQRVFWSKNFKIGLPFSNAAHYSNPEVDRLLEAASVETDEARRRQLFIQFQQVVHDDIPSIEFGANPSITVVSKKVKNYAPTGEGLRGNFADLYIQR</sequence>
<dbReference type="EMBL" id="CP022990">
    <property type="protein sequence ID" value="ASW00862.1"/>
    <property type="molecule type" value="Genomic_DNA"/>
</dbReference>
<accession>A0A248VQR4</accession>
<dbReference type="Proteomes" id="UP000215158">
    <property type="component" value="Chromosome 2"/>
</dbReference>
<protein>
    <submittedName>
        <fullName evidence="5">ABC transporter substrate-binding protein</fullName>
    </submittedName>
</protein>
<dbReference type="PROSITE" id="PS01040">
    <property type="entry name" value="SBP_BACTERIAL_5"/>
    <property type="match status" value="1"/>
</dbReference>
<dbReference type="PANTHER" id="PTHR30290:SF38">
    <property type="entry name" value="D,D-DIPEPTIDE-BINDING PERIPLASMIC PROTEIN DDPA-RELATED"/>
    <property type="match status" value="1"/>
</dbReference>
<dbReference type="GO" id="GO:0030288">
    <property type="term" value="C:outer membrane-bounded periplasmic space"/>
    <property type="evidence" value="ECO:0007669"/>
    <property type="project" value="UniProtKB-ARBA"/>
</dbReference>
<feature type="domain" description="Solute-binding protein family 5" evidence="4">
    <location>
        <begin position="79"/>
        <end position="439"/>
    </location>
</feature>
<dbReference type="CDD" id="cd08517">
    <property type="entry name" value="PBP2_NikA_DppA_OppA_like_13"/>
    <property type="match status" value="1"/>
</dbReference>
<reference evidence="5 6" key="1">
    <citation type="submission" date="2017-08" db="EMBL/GenBank/DDBJ databases">
        <title>Identification and genetic characteristics of simultaneous BTEX- and naphthalene-degrading Paraburkholderia sp. BN5 isolated from petroleum-contaminated soil.</title>
        <authorList>
            <person name="Lee Y."/>
            <person name="Jeon C.O."/>
        </authorList>
    </citation>
    <scope>NUCLEOTIDE SEQUENCE [LARGE SCALE GENOMIC DNA]</scope>
    <source>
        <strain evidence="5 6">BN5</strain>
    </source>
</reference>
<dbReference type="GO" id="GO:0043190">
    <property type="term" value="C:ATP-binding cassette (ABC) transporter complex"/>
    <property type="evidence" value="ECO:0007669"/>
    <property type="project" value="InterPro"/>
</dbReference>
<name>A0A248VQR4_9BURK</name>
<dbReference type="PIRSF" id="PIRSF002741">
    <property type="entry name" value="MppA"/>
    <property type="match status" value="1"/>
</dbReference>
<dbReference type="PANTHER" id="PTHR30290">
    <property type="entry name" value="PERIPLASMIC BINDING COMPONENT OF ABC TRANSPORTER"/>
    <property type="match status" value="1"/>
</dbReference>
<dbReference type="Pfam" id="PF00496">
    <property type="entry name" value="SBP_bac_5"/>
    <property type="match status" value="1"/>
</dbReference>
<evidence type="ECO:0000256" key="2">
    <source>
        <dbReference type="ARBA" id="ARBA00022729"/>
    </source>
</evidence>
<dbReference type="GO" id="GO:0015833">
    <property type="term" value="P:peptide transport"/>
    <property type="evidence" value="ECO:0007669"/>
    <property type="project" value="TreeGrafter"/>
</dbReference>
<dbReference type="GO" id="GO:1904680">
    <property type="term" value="F:peptide transmembrane transporter activity"/>
    <property type="evidence" value="ECO:0007669"/>
    <property type="project" value="TreeGrafter"/>
</dbReference>
<evidence type="ECO:0000313" key="6">
    <source>
        <dbReference type="Proteomes" id="UP000215158"/>
    </source>
</evidence>
<evidence type="ECO:0000256" key="1">
    <source>
        <dbReference type="ARBA" id="ARBA00005695"/>
    </source>
</evidence>
<feature type="chain" id="PRO_5013326789" evidence="3">
    <location>
        <begin position="31"/>
        <end position="529"/>
    </location>
</feature>
<organism evidence="5 6">
    <name type="scientific">Paraburkholderia aromaticivorans</name>
    <dbReference type="NCBI Taxonomy" id="2026199"/>
    <lineage>
        <taxon>Bacteria</taxon>
        <taxon>Pseudomonadati</taxon>
        <taxon>Pseudomonadota</taxon>
        <taxon>Betaproteobacteria</taxon>
        <taxon>Burkholderiales</taxon>
        <taxon>Burkholderiaceae</taxon>
        <taxon>Paraburkholderia</taxon>
    </lineage>
</organism>
<dbReference type="InterPro" id="IPR023765">
    <property type="entry name" value="SBP_5_CS"/>
</dbReference>
<dbReference type="OrthoDB" id="9801799at2"/>
<proteinExistence type="inferred from homology"/>
<evidence type="ECO:0000256" key="3">
    <source>
        <dbReference type="SAM" id="SignalP"/>
    </source>
</evidence>
<dbReference type="InterPro" id="IPR030678">
    <property type="entry name" value="Peptide/Ni-bd"/>
</dbReference>
<keyword evidence="6" id="KW-1185">Reference proteome</keyword>
<dbReference type="RefSeq" id="WP_095420775.1">
    <property type="nucleotide sequence ID" value="NZ_CP022990.1"/>
</dbReference>
<dbReference type="SUPFAM" id="SSF53850">
    <property type="entry name" value="Periplasmic binding protein-like II"/>
    <property type="match status" value="1"/>
</dbReference>
<feature type="signal peptide" evidence="3">
    <location>
        <begin position="1"/>
        <end position="30"/>
    </location>
</feature>
<keyword evidence="2 3" id="KW-0732">Signal</keyword>
<dbReference type="Gene3D" id="3.40.190.10">
    <property type="entry name" value="Periplasmic binding protein-like II"/>
    <property type="match status" value="1"/>
</dbReference>
<gene>
    <name evidence="5" type="ORF">CJU94_21760</name>
</gene>
<evidence type="ECO:0000259" key="4">
    <source>
        <dbReference type="Pfam" id="PF00496"/>
    </source>
</evidence>
<dbReference type="AlphaFoldDB" id="A0A248VQR4"/>
<evidence type="ECO:0000313" key="5">
    <source>
        <dbReference type="EMBL" id="ASW00862.1"/>
    </source>
</evidence>
<dbReference type="KEGG" id="parb:CJU94_21760"/>
<comment type="similarity">
    <text evidence="1">Belongs to the bacterial solute-binding protein 5 family.</text>
</comment>
<dbReference type="InterPro" id="IPR000914">
    <property type="entry name" value="SBP_5_dom"/>
</dbReference>